<accession>A0ACC5XFT7</accession>
<comment type="caution">
    <text evidence="1">The sequence shown here is derived from an EMBL/GenBank/DDBJ whole genome shotgun (WGS) entry which is preliminary data.</text>
</comment>
<evidence type="ECO:0000313" key="1">
    <source>
        <dbReference type="EMBL" id="MCI4390032.1"/>
    </source>
</evidence>
<dbReference type="Proteomes" id="UP000829447">
    <property type="component" value="Linkage Group LG20"/>
</dbReference>
<sequence>MVPHKTTQNYMRLRIYYIKCTAIQADLLGRQNPPTKLEPFPNSRDVAANIHPLESPAADKVPGGREKNLFSFRFPPPSFPYLICSSQSSAGIHKGKSGSWRPSQGAPDPGGELSMGASHGKKKAYNIEQQSVKSGKHVNGKGKSALVFLPEQ</sequence>
<evidence type="ECO:0000313" key="2">
    <source>
        <dbReference type="Proteomes" id="UP000829447"/>
    </source>
</evidence>
<proteinExistence type="predicted"/>
<dbReference type="EMBL" id="CM040473">
    <property type="protein sequence ID" value="MCI4390032.1"/>
    <property type="molecule type" value="Genomic_DNA"/>
</dbReference>
<name>A0ACC5XFT7_PANGG</name>
<keyword evidence="2" id="KW-1185">Reference proteome</keyword>
<reference evidence="1 2" key="1">
    <citation type="journal article" date="2022" name="bioRxiv">
        <title>An ancient truncated duplication of the anti-Mullerian hormone receptor type 2 gene is a potential conserved master sex determinant in the Pangasiidae catfish family.</title>
        <authorList>
            <person name="Wen M."/>
            <person name="Pan Q."/>
            <person name="Jouanno E."/>
            <person name="Montfort J."/>
            <person name="Zahm M."/>
            <person name="Cabau C."/>
            <person name="Klopp C."/>
            <person name="Iampietro C."/>
            <person name="Roques C."/>
            <person name="Bouchez O."/>
            <person name="Castinel A."/>
            <person name="Donnadieu C."/>
            <person name="Parrinello H."/>
            <person name="Poncet C."/>
            <person name="Belmonte E."/>
            <person name="Gautier V."/>
            <person name="Avarre J.-C."/>
            <person name="Dugue R."/>
            <person name="Gustiano R."/>
            <person name="Ha T.T.T."/>
            <person name="Campet M."/>
            <person name="Sriphairoj K."/>
            <person name="Ribolli J."/>
            <person name="de Almeida F.L."/>
            <person name="Desvignes T."/>
            <person name="Postlethwait J.H."/>
            <person name="Bucao C.F."/>
            <person name="Robinson-Rechavi M."/>
            <person name="Bobe J."/>
            <person name="Herpin A."/>
            <person name="Guiguen Y."/>
        </authorList>
    </citation>
    <scope>NUCLEOTIDE SEQUENCE [LARGE SCALE GENOMIC DNA]</scope>
    <source>
        <strain evidence="1">YG-Dec2019</strain>
    </source>
</reference>
<gene>
    <name evidence="1" type="ORF">PGIGA_G00117900</name>
</gene>
<organism evidence="1 2">
    <name type="scientific">Pangasianodon gigas</name>
    <name type="common">Mekong giant catfish</name>
    <name type="synonym">Pangasius gigas</name>
    <dbReference type="NCBI Taxonomy" id="30993"/>
    <lineage>
        <taxon>Eukaryota</taxon>
        <taxon>Metazoa</taxon>
        <taxon>Chordata</taxon>
        <taxon>Craniata</taxon>
        <taxon>Vertebrata</taxon>
        <taxon>Euteleostomi</taxon>
        <taxon>Actinopterygii</taxon>
        <taxon>Neopterygii</taxon>
        <taxon>Teleostei</taxon>
        <taxon>Ostariophysi</taxon>
        <taxon>Siluriformes</taxon>
        <taxon>Pangasiidae</taxon>
        <taxon>Pangasianodon</taxon>
    </lineage>
</organism>
<protein>
    <submittedName>
        <fullName evidence="1">Uncharacterized protein</fullName>
    </submittedName>
</protein>